<dbReference type="Proteomes" id="UP000499080">
    <property type="component" value="Unassembled WGS sequence"/>
</dbReference>
<sequence>MGTSHALHYPVSNGRLRKIRGREASLTLPEQDYRNLIGFSLSLEVDMRKIEMPVQTSARRIMAASRERRIFSLLMYWKVVRKELLF</sequence>
<reference evidence="1 2" key="1">
    <citation type="journal article" date="2019" name="Sci. Rep.">
        <title>Orb-weaving spider Araneus ventricosus genome elucidates the spidroin gene catalogue.</title>
        <authorList>
            <person name="Kono N."/>
            <person name="Nakamura H."/>
            <person name="Ohtoshi R."/>
            <person name="Moran D.A.P."/>
            <person name="Shinohara A."/>
            <person name="Yoshida Y."/>
            <person name="Fujiwara M."/>
            <person name="Mori M."/>
            <person name="Tomita M."/>
            <person name="Arakawa K."/>
        </authorList>
    </citation>
    <scope>NUCLEOTIDE SEQUENCE [LARGE SCALE GENOMIC DNA]</scope>
</reference>
<accession>A0A4Y2QSA1</accession>
<evidence type="ECO:0000313" key="2">
    <source>
        <dbReference type="Proteomes" id="UP000499080"/>
    </source>
</evidence>
<proteinExistence type="predicted"/>
<protein>
    <submittedName>
        <fullName evidence="1">Uncharacterized protein</fullName>
    </submittedName>
</protein>
<evidence type="ECO:0000313" key="1">
    <source>
        <dbReference type="EMBL" id="GBN66168.1"/>
    </source>
</evidence>
<gene>
    <name evidence="1" type="ORF">AVEN_45406_1</name>
</gene>
<dbReference type="EMBL" id="BGPR01014666">
    <property type="protein sequence ID" value="GBN66168.1"/>
    <property type="molecule type" value="Genomic_DNA"/>
</dbReference>
<name>A0A4Y2QSA1_ARAVE</name>
<dbReference type="AlphaFoldDB" id="A0A4Y2QSA1"/>
<comment type="caution">
    <text evidence="1">The sequence shown here is derived from an EMBL/GenBank/DDBJ whole genome shotgun (WGS) entry which is preliminary data.</text>
</comment>
<organism evidence="1 2">
    <name type="scientific">Araneus ventricosus</name>
    <name type="common">Orbweaver spider</name>
    <name type="synonym">Epeira ventricosa</name>
    <dbReference type="NCBI Taxonomy" id="182803"/>
    <lineage>
        <taxon>Eukaryota</taxon>
        <taxon>Metazoa</taxon>
        <taxon>Ecdysozoa</taxon>
        <taxon>Arthropoda</taxon>
        <taxon>Chelicerata</taxon>
        <taxon>Arachnida</taxon>
        <taxon>Araneae</taxon>
        <taxon>Araneomorphae</taxon>
        <taxon>Entelegynae</taxon>
        <taxon>Araneoidea</taxon>
        <taxon>Araneidae</taxon>
        <taxon>Araneus</taxon>
    </lineage>
</organism>
<keyword evidence="2" id="KW-1185">Reference proteome</keyword>